<protein>
    <recommendedName>
        <fullName evidence="1">AAA-ATPase-like domain-containing protein</fullName>
    </recommendedName>
</protein>
<feature type="domain" description="AAA-ATPase-like" evidence="1">
    <location>
        <begin position="6"/>
        <end position="61"/>
    </location>
</feature>
<keyword evidence="3" id="KW-1185">Reference proteome</keyword>
<dbReference type="PANTHER" id="PTHR34825:SF1">
    <property type="entry name" value="AAA-ATPASE-LIKE DOMAIN-CONTAINING PROTEIN"/>
    <property type="match status" value="1"/>
</dbReference>
<organism evidence="2 3">
    <name type="scientific">Fusobacterium nucleatum subsp. polymorphum</name>
    <name type="common">Fusobacterium polymorphum</name>
    <dbReference type="NCBI Taxonomy" id="76857"/>
    <lineage>
        <taxon>Bacteria</taxon>
        <taxon>Fusobacteriati</taxon>
        <taxon>Fusobacteriota</taxon>
        <taxon>Fusobacteriia</taxon>
        <taxon>Fusobacteriales</taxon>
        <taxon>Fusobacteriaceae</taxon>
        <taxon>Fusobacterium</taxon>
    </lineage>
</organism>
<sequence length="61" mass="7283">MKRLAIGVDDFKEIIKEDFYYIDKTKFIEDVLEDGSGVKLINRPRRFGKTLNMTTLKYFFD</sequence>
<dbReference type="AlphaFoldDB" id="A0A1Z3CIV3"/>
<proteinExistence type="predicted"/>
<evidence type="ECO:0000313" key="2">
    <source>
        <dbReference type="EMBL" id="ASC03558.1"/>
    </source>
</evidence>
<accession>A0A1Z3CIV3</accession>
<gene>
    <name evidence="2" type="ORF">CBG50_09935</name>
</gene>
<dbReference type="Proteomes" id="UP000196759">
    <property type="component" value="Chromosome"/>
</dbReference>
<reference evidence="2 3" key="1">
    <citation type="submission" date="2017-06" db="EMBL/GenBank/DDBJ databases">
        <title>Draft genome sequence of Fusobacterium nucleatum subsp. polymorphum KCOM 1260 (=ChDC F218).</title>
        <authorList>
            <person name="Kook J.-K."/>
            <person name="Park S.-N."/>
            <person name="Lim Y.K."/>
            <person name="Roh H."/>
        </authorList>
    </citation>
    <scope>NUCLEOTIDE SEQUENCE [LARGE SCALE GENOMIC DNA]</scope>
    <source>
        <strain evidence="3">KCOM 1260 (ChDC F218)</strain>
    </source>
</reference>
<evidence type="ECO:0000259" key="1">
    <source>
        <dbReference type="Pfam" id="PF09820"/>
    </source>
</evidence>
<dbReference type="InterPro" id="IPR018631">
    <property type="entry name" value="AAA-ATPase-like_dom"/>
</dbReference>
<dbReference type="PANTHER" id="PTHR34825">
    <property type="entry name" value="CONSERVED PROTEIN, WITH A WEAK D-GALACTARATE DEHYDRATASE/ALTRONATE HYDROLASE DOMAIN"/>
    <property type="match status" value="1"/>
</dbReference>
<dbReference type="EMBL" id="CP021934">
    <property type="protein sequence ID" value="ASC03558.1"/>
    <property type="molecule type" value="Genomic_DNA"/>
</dbReference>
<evidence type="ECO:0000313" key="3">
    <source>
        <dbReference type="Proteomes" id="UP000196759"/>
    </source>
</evidence>
<dbReference type="Pfam" id="PF09820">
    <property type="entry name" value="AAA-ATPase_like"/>
    <property type="match status" value="1"/>
</dbReference>
<name>A0A1Z3CIV3_FUSNP</name>